<sequence length="529" mass="58520">MNCLKKTEDNQTYSKKVHPVETKPTGELKAPDGGWGWFIVLASALTHAIIGGQERSGGILYLELLRKFNKSSTETAWVTSLSGALRLLCGPLASFLGSRFSLRKVSFVGGIFLSLGFLLGSFSDTLMWFFFAYSFLGGFGKSLSYTSCLVAVGRYFDKRRGLAVGLATAGVGIGMFIFPPLMEWLFETYGFFGGILLMSGISLNLCVFSMLYRPLHQNRLTVKTSWETPSPQVDQEHVELLPATTKANECETEDSNTKNNQLPKTVFSPAPVTLGVTPERPNRVSIAHSINYEPITSRNNGCLPSLKRFLLGNNKAENKQPLFDCTLLKDLHFALFLFSICLQTLAFQSVSIFIPPLAKQKGVNKMNAAFLISILGITDIISRIGISSVLDLKYIKPYRRYCYTLICFLNSLLIFLYPLAFEYSEFIAITAAYGFMSGAFISQKSVIIVDLLGAEKLSSSFGWTNCFQGLGALIGPPLEGKLKDIFVLYDYTFYFSSAVIFAGASLLLASNIIYYYRLKQASATTKEDS</sequence>
<evidence type="ECO:0000259" key="3">
    <source>
        <dbReference type="PROSITE" id="PS50850"/>
    </source>
</evidence>
<dbReference type="KEGG" id="obi:106875780"/>
<dbReference type="OrthoDB" id="6286464at2759"/>
<feature type="transmembrane region" description="Helical" evidence="2">
    <location>
        <begin position="128"/>
        <end position="150"/>
    </location>
</feature>
<feature type="transmembrane region" description="Helical" evidence="2">
    <location>
        <begin position="105"/>
        <end position="122"/>
    </location>
</feature>
<dbReference type="GO" id="GO:0008028">
    <property type="term" value="F:monocarboxylic acid transmembrane transporter activity"/>
    <property type="evidence" value="ECO:0007669"/>
    <property type="project" value="TreeGrafter"/>
</dbReference>
<dbReference type="PROSITE" id="PS50850">
    <property type="entry name" value="MFS"/>
    <property type="match status" value="1"/>
</dbReference>
<feature type="transmembrane region" description="Helical" evidence="2">
    <location>
        <begin position="333"/>
        <end position="354"/>
    </location>
</feature>
<feature type="transmembrane region" description="Helical" evidence="2">
    <location>
        <begin position="493"/>
        <end position="516"/>
    </location>
</feature>
<dbReference type="InterPro" id="IPR011701">
    <property type="entry name" value="MFS"/>
</dbReference>
<keyword evidence="2" id="KW-1133">Transmembrane helix</keyword>
<dbReference type="InterPro" id="IPR020846">
    <property type="entry name" value="MFS_dom"/>
</dbReference>
<feature type="transmembrane region" description="Helical" evidence="2">
    <location>
        <begin position="366"/>
        <end position="389"/>
    </location>
</feature>
<dbReference type="GO" id="GO:0016020">
    <property type="term" value="C:membrane"/>
    <property type="evidence" value="ECO:0007669"/>
    <property type="project" value="UniProtKB-SubCell"/>
</dbReference>
<keyword evidence="2" id="KW-0472">Membrane</keyword>
<dbReference type="PANTHER" id="PTHR11360">
    <property type="entry name" value="MONOCARBOXYLATE TRANSPORTER"/>
    <property type="match status" value="1"/>
</dbReference>
<feature type="transmembrane region" description="Helical" evidence="2">
    <location>
        <begin position="401"/>
        <end position="420"/>
    </location>
</feature>
<dbReference type="InterPro" id="IPR036259">
    <property type="entry name" value="MFS_trans_sf"/>
</dbReference>
<dbReference type="PANTHER" id="PTHR11360:SF284">
    <property type="entry name" value="EG:103B4.3 PROTEIN-RELATED"/>
    <property type="match status" value="1"/>
</dbReference>
<organism evidence="4">
    <name type="scientific">Octopus bimaculoides</name>
    <name type="common">California two-spotted octopus</name>
    <dbReference type="NCBI Taxonomy" id="37653"/>
    <lineage>
        <taxon>Eukaryota</taxon>
        <taxon>Metazoa</taxon>
        <taxon>Spiralia</taxon>
        <taxon>Lophotrochozoa</taxon>
        <taxon>Mollusca</taxon>
        <taxon>Cephalopoda</taxon>
        <taxon>Coleoidea</taxon>
        <taxon>Octopodiformes</taxon>
        <taxon>Octopoda</taxon>
        <taxon>Incirrata</taxon>
        <taxon>Octopodidae</taxon>
        <taxon>Octopus</taxon>
    </lineage>
</organism>
<keyword evidence="2" id="KW-0812">Transmembrane</keyword>
<dbReference type="Pfam" id="PF07690">
    <property type="entry name" value="MFS_1"/>
    <property type="match status" value="1"/>
</dbReference>
<protein>
    <recommendedName>
        <fullName evidence="3">Major facilitator superfamily (MFS) profile domain-containing protein</fullName>
    </recommendedName>
</protein>
<dbReference type="SUPFAM" id="SSF103473">
    <property type="entry name" value="MFS general substrate transporter"/>
    <property type="match status" value="1"/>
</dbReference>
<feature type="transmembrane region" description="Helical" evidence="2">
    <location>
        <begin position="188"/>
        <end position="212"/>
    </location>
</feature>
<accession>A0A0L8GNB6</accession>
<comment type="subcellular location">
    <subcellularLocation>
        <location evidence="1">Membrane</location>
        <topology evidence="1">Multi-pass membrane protein</topology>
    </subcellularLocation>
</comment>
<feature type="transmembrane region" description="Helical" evidence="2">
    <location>
        <begin position="162"/>
        <end position="182"/>
    </location>
</feature>
<dbReference type="OMA" id="RIGHINT"/>
<feature type="transmembrane region" description="Helical" evidence="2">
    <location>
        <begin position="426"/>
        <end position="449"/>
    </location>
</feature>
<dbReference type="Gene3D" id="1.20.1250.20">
    <property type="entry name" value="MFS general substrate transporter like domains"/>
    <property type="match status" value="2"/>
</dbReference>
<feature type="domain" description="Major facilitator superfamily (MFS) profile" evidence="3">
    <location>
        <begin position="39"/>
        <end position="522"/>
    </location>
</feature>
<dbReference type="EMBL" id="KQ421116">
    <property type="protein sequence ID" value="KOF78382.1"/>
    <property type="molecule type" value="Genomic_DNA"/>
</dbReference>
<evidence type="ECO:0000256" key="1">
    <source>
        <dbReference type="ARBA" id="ARBA00004141"/>
    </source>
</evidence>
<dbReference type="EMBL" id="KQ421116">
    <property type="protein sequence ID" value="KOF78383.1"/>
    <property type="molecule type" value="Genomic_DNA"/>
</dbReference>
<evidence type="ECO:0000313" key="4">
    <source>
        <dbReference type="EMBL" id="KOF78382.1"/>
    </source>
</evidence>
<evidence type="ECO:0000256" key="2">
    <source>
        <dbReference type="SAM" id="Phobius"/>
    </source>
</evidence>
<dbReference type="InterPro" id="IPR050327">
    <property type="entry name" value="Proton-linked_MCT"/>
</dbReference>
<reference evidence="4" key="1">
    <citation type="submission" date="2015-07" db="EMBL/GenBank/DDBJ databases">
        <title>MeaNS - Measles Nucleotide Surveillance Program.</title>
        <authorList>
            <person name="Tran T."/>
            <person name="Druce J."/>
        </authorList>
    </citation>
    <scope>NUCLEOTIDE SEQUENCE</scope>
    <source>
        <strain evidence="4">UCB-OBI-ISO-001</strain>
        <tissue evidence="4">Gonad</tissue>
    </source>
</reference>
<proteinExistence type="predicted"/>
<name>A0A0L8GNB6_OCTBM</name>
<feature type="transmembrane region" description="Helical" evidence="2">
    <location>
        <begin position="461"/>
        <end position="478"/>
    </location>
</feature>
<dbReference type="AlphaFoldDB" id="A0A0L8GNB6"/>
<dbReference type="CDD" id="cd17352">
    <property type="entry name" value="MFS_MCT_SLC16"/>
    <property type="match status" value="1"/>
</dbReference>
<gene>
    <name evidence="4" type="ORF">OCBIM_22030878mg</name>
</gene>